<dbReference type="InterPro" id="IPR002110">
    <property type="entry name" value="Ankyrin_rpt"/>
</dbReference>
<evidence type="ECO:0000313" key="4">
    <source>
        <dbReference type="EMBL" id="KAA0156731.1"/>
    </source>
</evidence>
<keyword evidence="2 3" id="KW-0040">ANK repeat</keyword>
<proteinExistence type="predicted"/>
<dbReference type="Gene3D" id="1.25.40.20">
    <property type="entry name" value="Ankyrin repeat-containing domain"/>
    <property type="match status" value="1"/>
</dbReference>
<evidence type="ECO:0000256" key="3">
    <source>
        <dbReference type="PROSITE-ProRule" id="PRU00023"/>
    </source>
</evidence>
<dbReference type="EMBL" id="VLTN01000003">
    <property type="protein sequence ID" value="KAA0156731.1"/>
    <property type="molecule type" value="Genomic_DNA"/>
</dbReference>
<organism evidence="4 6">
    <name type="scientific">Cafeteria roenbergensis</name>
    <name type="common">Marine flagellate</name>
    <dbReference type="NCBI Taxonomy" id="33653"/>
    <lineage>
        <taxon>Eukaryota</taxon>
        <taxon>Sar</taxon>
        <taxon>Stramenopiles</taxon>
        <taxon>Bigyra</taxon>
        <taxon>Opalozoa</taxon>
        <taxon>Bicosoecida</taxon>
        <taxon>Cafeteriaceae</taxon>
        <taxon>Cafeteria</taxon>
    </lineage>
</organism>
<name>A0A5A8CYA2_CAFRO</name>
<evidence type="ECO:0000313" key="5">
    <source>
        <dbReference type="EMBL" id="KAA0165141.1"/>
    </source>
</evidence>
<dbReference type="PROSITE" id="PS50088">
    <property type="entry name" value="ANK_REPEAT"/>
    <property type="match status" value="1"/>
</dbReference>
<dbReference type="PANTHER" id="PTHR24201:SF15">
    <property type="entry name" value="ANKYRIN REPEAT DOMAIN-CONTAINING PROTEIN 66"/>
    <property type="match status" value="1"/>
</dbReference>
<evidence type="ECO:0000313" key="6">
    <source>
        <dbReference type="Proteomes" id="UP000323011"/>
    </source>
</evidence>
<evidence type="ECO:0000313" key="7">
    <source>
        <dbReference type="Proteomes" id="UP000324907"/>
    </source>
</evidence>
<sequence>MMHLTALHVAAANGAFRSLAAILASTFDSALMPCVGSRQWLKRRRKCHKLQDERGWTPLHWATYKGFHCCASLLIHYGFRVDAADLSGVCPAERSLSASSMQASVGFCVALAASLGGIKPRGRRVPLVSRPPASREAMEAALSVDAPAAARAVVEASASAALDYLGLPGVAVPAPHVYT</sequence>
<dbReference type="Proteomes" id="UP000324907">
    <property type="component" value="Unassembled WGS sequence"/>
</dbReference>
<dbReference type="InterPro" id="IPR036770">
    <property type="entry name" value="Ankyrin_rpt-contain_sf"/>
</dbReference>
<dbReference type="Pfam" id="PF12796">
    <property type="entry name" value="Ank_2"/>
    <property type="match status" value="1"/>
</dbReference>
<dbReference type="SUPFAM" id="SSF48403">
    <property type="entry name" value="Ankyrin repeat"/>
    <property type="match status" value="1"/>
</dbReference>
<protein>
    <submittedName>
        <fullName evidence="4">Uncharacterized protein</fullName>
    </submittedName>
</protein>
<dbReference type="EMBL" id="VLTL01000049">
    <property type="protein sequence ID" value="KAA0165141.1"/>
    <property type="molecule type" value="Genomic_DNA"/>
</dbReference>
<dbReference type="Proteomes" id="UP000323011">
    <property type="component" value="Unassembled WGS sequence"/>
</dbReference>
<evidence type="ECO:0000256" key="2">
    <source>
        <dbReference type="ARBA" id="ARBA00023043"/>
    </source>
</evidence>
<dbReference type="AlphaFoldDB" id="A0A5A8CYA2"/>
<comment type="caution">
    <text evidence="4">The sequence shown here is derived from an EMBL/GenBank/DDBJ whole genome shotgun (WGS) entry which is preliminary data.</text>
</comment>
<dbReference type="PROSITE" id="PS50297">
    <property type="entry name" value="ANK_REP_REGION"/>
    <property type="match status" value="1"/>
</dbReference>
<feature type="repeat" description="ANK" evidence="3">
    <location>
        <begin position="54"/>
        <end position="86"/>
    </location>
</feature>
<dbReference type="SMART" id="SM00248">
    <property type="entry name" value="ANK"/>
    <property type="match status" value="2"/>
</dbReference>
<dbReference type="PANTHER" id="PTHR24201">
    <property type="entry name" value="ANK_REP_REGION DOMAIN-CONTAINING PROTEIN"/>
    <property type="match status" value="1"/>
</dbReference>
<evidence type="ECO:0000256" key="1">
    <source>
        <dbReference type="ARBA" id="ARBA00022737"/>
    </source>
</evidence>
<reference evidence="6 7" key="1">
    <citation type="submission" date="2019-07" db="EMBL/GenBank/DDBJ databases">
        <title>Genomes of Cafeteria roenbergensis.</title>
        <authorList>
            <person name="Fischer M.G."/>
            <person name="Hackl T."/>
            <person name="Roman M."/>
        </authorList>
    </citation>
    <scope>NUCLEOTIDE SEQUENCE [LARGE SCALE GENOMIC DNA]</scope>
    <source>
        <strain evidence="4 6">BVI</strain>
        <strain evidence="5 7">RCC970-E3</strain>
    </source>
</reference>
<accession>A0A5A8CYA2</accession>
<keyword evidence="6" id="KW-1185">Reference proteome</keyword>
<keyword evidence="1" id="KW-0677">Repeat</keyword>
<gene>
    <name evidence="5" type="ORF">FNF28_03540</name>
    <name evidence="4" type="ORF">FNF29_00842</name>
</gene>
<dbReference type="InterPro" id="IPR050776">
    <property type="entry name" value="Ank_Repeat/CDKN_Inhibitor"/>
</dbReference>